<name>A0A5C6B5Q0_9BACT</name>
<keyword evidence="3" id="KW-0808">Transferase</keyword>
<dbReference type="OrthoDB" id="73743at2"/>
<feature type="domain" description="Glycosyl transferase family 1" evidence="1">
    <location>
        <begin position="205"/>
        <end position="380"/>
    </location>
</feature>
<protein>
    <submittedName>
        <fullName evidence="3">GDP-mannose-dependent alpha-(1-6)-phosphatidylinositol monomannoside mannosyltransferase</fullName>
        <ecNumber evidence="3">2.4.1.345</ecNumber>
    </submittedName>
</protein>
<dbReference type="InterPro" id="IPR050194">
    <property type="entry name" value="Glycosyltransferase_grp1"/>
</dbReference>
<evidence type="ECO:0000313" key="3">
    <source>
        <dbReference type="EMBL" id="TWU07615.1"/>
    </source>
</evidence>
<dbReference type="Gene3D" id="3.40.50.2000">
    <property type="entry name" value="Glycogen Phosphorylase B"/>
    <property type="match status" value="2"/>
</dbReference>
<dbReference type="AlphaFoldDB" id="A0A5C6B5Q0"/>
<keyword evidence="3" id="KW-0328">Glycosyltransferase</keyword>
<sequence length="411" mass="46070">MDATQSFPKHALPTLGAITPWVGQTSNVWMYRQFEQLSDQLSTIVTWEYHNRDQFPIDPTKIQFVPEPFAEPLHGFPRTVDTFLGAKTGGERYGSKFEQWLANHFVAAGVEGVLAQFGQYAMVAEVACRRVGIPVFAHFHGHDMSARLRKKRYRQAFASRWHDFAGMIVVASYQRDFLLSQGFDPSSIALIPCGAPTQHIARVADEIRKHSNRDDSIVRYLFVGRFVEKKDPIAVLQAFRICHGSHPNARLRLVGMGPLEEKLHHWASIQNPELRDAIEFLGPLSPQGVIEEMASADVFVQHSRVAPDGDMEGWPVSIAEAMAAGLPIVATRHAGIVDQVIEGENGWLCDEGDWQQMSDDMARLAADANMRTTMGTRSRARAVAFDSDHQVLQLREFINDKLMSRSHRAAA</sequence>
<evidence type="ECO:0000259" key="2">
    <source>
        <dbReference type="Pfam" id="PF13439"/>
    </source>
</evidence>
<dbReference type="RefSeq" id="WP_146517814.1">
    <property type="nucleotide sequence ID" value="NZ_CP151726.1"/>
</dbReference>
<reference evidence="3 4" key="1">
    <citation type="submission" date="2019-02" db="EMBL/GenBank/DDBJ databases">
        <title>Deep-cultivation of Planctomycetes and their phenomic and genomic characterization uncovers novel biology.</title>
        <authorList>
            <person name="Wiegand S."/>
            <person name="Jogler M."/>
            <person name="Boedeker C."/>
            <person name="Pinto D."/>
            <person name="Vollmers J."/>
            <person name="Rivas-Marin E."/>
            <person name="Kohn T."/>
            <person name="Peeters S.H."/>
            <person name="Heuer A."/>
            <person name="Rast P."/>
            <person name="Oberbeckmann S."/>
            <person name="Bunk B."/>
            <person name="Jeske O."/>
            <person name="Meyerdierks A."/>
            <person name="Storesund J.E."/>
            <person name="Kallscheuer N."/>
            <person name="Luecker S."/>
            <person name="Lage O.M."/>
            <person name="Pohl T."/>
            <person name="Merkel B.J."/>
            <person name="Hornburger P."/>
            <person name="Mueller R.-W."/>
            <person name="Bruemmer F."/>
            <person name="Labrenz M."/>
            <person name="Spormann A.M."/>
            <person name="Op Den Camp H."/>
            <person name="Overmann J."/>
            <person name="Amann R."/>
            <person name="Jetten M.S.M."/>
            <person name="Mascher T."/>
            <person name="Medema M.H."/>
            <person name="Devos D.P."/>
            <person name="Kaster A.-K."/>
            <person name="Ovreas L."/>
            <person name="Rohde M."/>
            <person name="Galperin M.Y."/>
            <person name="Jogler C."/>
        </authorList>
    </citation>
    <scope>NUCLEOTIDE SEQUENCE [LARGE SCALE GENOMIC DNA]</scope>
    <source>
        <strain evidence="3 4">Pla52n</strain>
    </source>
</reference>
<comment type="caution">
    <text evidence="3">The sequence shown here is derived from an EMBL/GenBank/DDBJ whole genome shotgun (WGS) entry which is preliminary data.</text>
</comment>
<evidence type="ECO:0000259" key="1">
    <source>
        <dbReference type="Pfam" id="PF00534"/>
    </source>
</evidence>
<dbReference type="GO" id="GO:0043750">
    <property type="term" value="F:phosphatidylinositol alpha-mannosyltransferase activity"/>
    <property type="evidence" value="ECO:0007669"/>
    <property type="project" value="UniProtKB-EC"/>
</dbReference>
<dbReference type="PANTHER" id="PTHR45947:SF3">
    <property type="entry name" value="SULFOQUINOVOSYL TRANSFERASE SQD2"/>
    <property type="match status" value="1"/>
</dbReference>
<keyword evidence="4" id="KW-1185">Reference proteome</keyword>
<dbReference type="SUPFAM" id="SSF53756">
    <property type="entry name" value="UDP-Glycosyltransferase/glycogen phosphorylase"/>
    <property type="match status" value="1"/>
</dbReference>
<dbReference type="Pfam" id="PF13439">
    <property type="entry name" value="Glyco_transf_4"/>
    <property type="match status" value="1"/>
</dbReference>
<organism evidence="3 4">
    <name type="scientific">Stieleria varia</name>
    <dbReference type="NCBI Taxonomy" id="2528005"/>
    <lineage>
        <taxon>Bacteria</taxon>
        <taxon>Pseudomonadati</taxon>
        <taxon>Planctomycetota</taxon>
        <taxon>Planctomycetia</taxon>
        <taxon>Pirellulales</taxon>
        <taxon>Pirellulaceae</taxon>
        <taxon>Stieleria</taxon>
    </lineage>
</organism>
<dbReference type="EMBL" id="SJPN01000001">
    <property type="protein sequence ID" value="TWU07615.1"/>
    <property type="molecule type" value="Genomic_DNA"/>
</dbReference>
<dbReference type="Pfam" id="PF00534">
    <property type="entry name" value="Glycos_transf_1"/>
    <property type="match status" value="1"/>
</dbReference>
<gene>
    <name evidence="3" type="primary">pimB_1</name>
    <name evidence="3" type="ORF">Pla52n_01880</name>
</gene>
<accession>A0A5C6B5Q0</accession>
<dbReference type="InterPro" id="IPR028098">
    <property type="entry name" value="Glyco_trans_4-like_N"/>
</dbReference>
<dbReference type="InterPro" id="IPR001296">
    <property type="entry name" value="Glyco_trans_1"/>
</dbReference>
<dbReference type="CDD" id="cd03801">
    <property type="entry name" value="GT4_PimA-like"/>
    <property type="match status" value="1"/>
</dbReference>
<dbReference type="Proteomes" id="UP000320176">
    <property type="component" value="Unassembled WGS sequence"/>
</dbReference>
<proteinExistence type="predicted"/>
<dbReference type="EC" id="2.4.1.345" evidence="3"/>
<dbReference type="PANTHER" id="PTHR45947">
    <property type="entry name" value="SULFOQUINOVOSYL TRANSFERASE SQD2"/>
    <property type="match status" value="1"/>
</dbReference>
<feature type="domain" description="Glycosyltransferase subfamily 4-like N-terminal" evidence="2">
    <location>
        <begin position="109"/>
        <end position="198"/>
    </location>
</feature>
<evidence type="ECO:0000313" key="4">
    <source>
        <dbReference type="Proteomes" id="UP000320176"/>
    </source>
</evidence>